<dbReference type="Pfam" id="PF00106">
    <property type="entry name" value="adh_short"/>
    <property type="match status" value="1"/>
</dbReference>
<gene>
    <name evidence="2" type="ORF">K489DRAFT_435050</name>
</gene>
<dbReference type="SUPFAM" id="SSF51735">
    <property type="entry name" value="NAD(P)-binding Rossmann-fold domains"/>
    <property type="match status" value="1"/>
</dbReference>
<dbReference type="GeneID" id="54366384"/>
<dbReference type="Gene3D" id="3.40.50.720">
    <property type="entry name" value="NAD(P)-binding Rossmann-like Domain"/>
    <property type="match status" value="1"/>
</dbReference>
<dbReference type="InterPro" id="IPR052184">
    <property type="entry name" value="SDR_enzymes"/>
</dbReference>
<dbReference type="PANTHER" id="PTHR45458">
    <property type="entry name" value="SHORT-CHAIN DEHYDROGENASE/REDUCTASE SDR"/>
    <property type="match status" value="1"/>
</dbReference>
<dbReference type="Proteomes" id="UP000504637">
    <property type="component" value="Unplaced"/>
</dbReference>
<organism evidence="2">
    <name type="scientific">Dissoconium aciculare CBS 342.82</name>
    <dbReference type="NCBI Taxonomy" id="1314786"/>
    <lineage>
        <taxon>Eukaryota</taxon>
        <taxon>Fungi</taxon>
        <taxon>Dikarya</taxon>
        <taxon>Ascomycota</taxon>
        <taxon>Pezizomycotina</taxon>
        <taxon>Dothideomycetes</taxon>
        <taxon>Dothideomycetidae</taxon>
        <taxon>Mycosphaerellales</taxon>
        <taxon>Dissoconiaceae</taxon>
        <taxon>Dissoconium</taxon>
    </lineage>
</organism>
<reference evidence="2" key="3">
    <citation type="submission" date="2025-08" db="UniProtKB">
        <authorList>
            <consortium name="RefSeq"/>
        </authorList>
    </citation>
    <scope>IDENTIFICATION</scope>
    <source>
        <strain evidence="2">CBS 342.82</strain>
    </source>
</reference>
<protein>
    <submittedName>
        <fullName evidence="2">Short chain dehydrogenase reductase</fullName>
    </submittedName>
</protein>
<dbReference type="PANTHER" id="PTHR45458:SF1">
    <property type="entry name" value="SHORT CHAIN DEHYDROGENASE"/>
    <property type="match status" value="1"/>
</dbReference>
<evidence type="ECO:0000313" key="2">
    <source>
        <dbReference type="RefSeq" id="XP_033455645.1"/>
    </source>
</evidence>
<dbReference type="AlphaFoldDB" id="A0A6J3LTK4"/>
<evidence type="ECO:0000313" key="1">
    <source>
        <dbReference type="Proteomes" id="UP000504637"/>
    </source>
</evidence>
<proteinExistence type="predicted"/>
<sequence>MATFLITGGNRGLSLAFARELIFRPASAARPTGVHVTKSDVTDKASIQKPWPYVEKALGGKGLDFLINNAGVAHWADDGTKSMNNLEEIFKVNVLGVHWVSRTFLPLLEKGELKKVANIASTVGSIALAPAYSFMPAPAYKLSQAAVHPLTVQYSLDYEKQNFAFIAISPGWLNMELGGGDMADWTPEQGAKASLDIIYRPDAEKNGKLLKVFVDGCQNAEGPTRYDGESAPW</sequence>
<dbReference type="GO" id="GO:0016616">
    <property type="term" value="F:oxidoreductase activity, acting on the CH-OH group of donors, NAD or NADP as acceptor"/>
    <property type="evidence" value="ECO:0007669"/>
    <property type="project" value="TreeGrafter"/>
</dbReference>
<dbReference type="RefSeq" id="XP_033455645.1">
    <property type="nucleotide sequence ID" value="XM_033608584.1"/>
</dbReference>
<dbReference type="PRINTS" id="PR00081">
    <property type="entry name" value="GDHRDH"/>
</dbReference>
<reference evidence="2" key="1">
    <citation type="submission" date="2020-01" db="EMBL/GenBank/DDBJ databases">
        <authorList>
            <consortium name="DOE Joint Genome Institute"/>
            <person name="Haridas S."/>
            <person name="Albert R."/>
            <person name="Binder M."/>
            <person name="Bloem J."/>
            <person name="Labutti K."/>
            <person name="Salamov A."/>
            <person name="Andreopoulos B."/>
            <person name="Baker S.E."/>
            <person name="Barry K."/>
            <person name="Bills G."/>
            <person name="Bluhm B.H."/>
            <person name="Cannon C."/>
            <person name="Castanera R."/>
            <person name="Culley D.E."/>
            <person name="Daum C."/>
            <person name="Ezra D."/>
            <person name="Gonzalez J.B."/>
            <person name="Henrissat B."/>
            <person name="Kuo A."/>
            <person name="Liang C."/>
            <person name="Lipzen A."/>
            <person name="Lutzoni F."/>
            <person name="Magnuson J."/>
            <person name="Mondo S."/>
            <person name="Nolan M."/>
            <person name="Ohm R."/>
            <person name="Pangilinan J."/>
            <person name="Park H.-J."/>
            <person name="Ramirez L."/>
            <person name="Alfaro M."/>
            <person name="Sun H."/>
            <person name="Tritt A."/>
            <person name="Yoshinaga Y."/>
            <person name="Zwiers L.-H."/>
            <person name="Turgeon B.G."/>
            <person name="Goodwin S.B."/>
            <person name="Spatafora J.W."/>
            <person name="Crous P.W."/>
            <person name="Grigoriev I.V."/>
        </authorList>
    </citation>
    <scope>NUCLEOTIDE SEQUENCE</scope>
    <source>
        <strain evidence="2">CBS 342.82</strain>
    </source>
</reference>
<dbReference type="OrthoDB" id="5296at2759"/>
<reference evidence="2" key="2">
    <citation type="submission" date="2020-04" db="EMBL/GenBank/DDBJ databases">
        <authorList>
            <consortium name="NCBI Genome Project"/>
        </authorList>
    </citation>
    <scope>NUCLEOTIDE SEQUENCE</scope>
    <source>
        <strain evidence="2">CBS 342.82</strain>
    </source>
</reference>
<dbReference type="InterPro" id="IPR002347">
    <property type="entry name" value="SDR_fam"/>
</dbReference>
<keyword evidence="1" id="KW-1185">Reference proteome</keyword>
<accession>A0A6J3LTK4</accession>
<name>A0A6J3LTK4_9PEZI</name>
<dbReference type="InterPro" id="IPR036291">
    <property type="entry name" value="NAD(P)-bd_dom_sf"/>
</dbReference>